<dbReference type="InterPro" id="IPR011444">
    <property type="entry name" value="DUF1549"/>
</dbReference>
<organism evidence="4">
    <name type="scientific">Oceaniferula spumae</name>
    <dbReference type="NCBI Taxonomy" id="2979115"/>
    <lineage>
        <taxon>Bacteria</taxon>
        <taxon>Pseudomonadati</taxon>
        <taxon>Verrucomicrobiota</taxon>
        <taxon>Verrucomicrobiia</taxon>
        <taxon>Verrucomicrobiales</taxon>
        <taxon>Verrucomicrobiaceae</taxon>
        <taxon>Oceaniferula</taxon>
    </lineage>
</organism>
<feature type="domain" description="BIG2" evidence="3">
    <location>
        <begin position="156"/>
        <end position="237"/>
    </location>
</feature>
<dbReference type="Gene3D" id="2.60.40.1080">
    <property type="match status" value="2"/>
</dbReference>
<dbReference type="KEGG" id="osu:NT6N_29160"/>
<dbReference type="SUPFAM" id="SSF46626">
    <property type="entry name" value="Cytochrome c"/>
    <property type="match status" value="1"/>
</dbReference>
<evidence type="ECO:0000259" key="3">
    <source>
        <dbReference type="SMART" id="SM00635"/>
    </source>
</evidence>
<name>A0AAT9FPQ1_9BACT</name>
<dbReference type="Pfam" id="PF07587">
    <property type="entry name" value="PSD1"/>
    <property type="match status" value="1"/>
</dbReference>
<protein>
    <submittedName>
        <fullName evidence="4">Surface protein</fullName>
    </submittedName>
</protein>
<dbReference type="GO" id="GO:0009055">
    <property type="term" value="F:electron transfer activity"/>
    <property type="evidence" value="ECO:0007669"/>
    <property type="project" value="InterPro"/>
</dbReference>
<accession>A0AAT9FPQ1</accession>
<dbReference type="InterPro" id="IPR003343">
    <property type="entry name" value="Big_2"/>
</dbReference>
<dbReference type="SMART" id="SM00635">
    <property type="entry name" value="BID_2"/>
    <property type="match status" value="2"/>
</dbReference>
<dbReference type="Pfam" id="PF07583">
    <property type="entry name" value="PSCyt2"/>
    <property type="match status" value="1"/>
</dbReference>
<feature type="region of interest" description="Disordered" evidence="1">
    <location>
        <begin position="93"/>
        <end position="112"/>
    </location>
</feature>
<dbReference type="EMBL" id="AP026866">
    <property type="protein sequence ID" value="BDS07876.1"/>
    <property type="molecule type" value="Genomic_DNA"/>
</dbReference>
<sequence length="943" mass="105940">MKYLRALCQTTAVGFLISSTVAAADAPDFVTQVQPILEQNCVACHGEDKDKGAFRLNTRAGLIEGGDTDLAVDLKKPKESLLLKLVRHEVGHDDIMPPTEEKGKDGKVSGGPPLTAEQVNVLESWLVAGAPWPEGLVLKPKQRSRRESNLDQPDPNLSSIEVFPKKVSLETSTDFHRLIIIGHYKDASTRDVTPSVDIKVIDPKLIRIDGTTLYPKADGKTSIEISYRGKKSTIEVSVIDAAKARPVSFRRDVMPVITSSGCNTGSCHGSARGQDGFNLSLFGYDPEGDHFRITKEMPGRRLNLALPEDSLILTKATEAVPHTGGKLFEKDSDAYRVILQWIKDGAKYDGGEIVHPVSIEVRPNQAVLKGVGEKLPLTVRAIYSDGSDRDVTKLTTFTTSNDNSVEIDARSGLMTSAKRGESFLMGRFQTFTEGMQTIVIPENLSYTKPQLPAANYIDGHVYEKLHKLRVIPSEVCDDTVFVRRVYIDLIGRLPSPEDRAAFLADTNKDKRAALVDKLLNTKEFTEIWVMKWAELLQIRTFQNQVSYKAALLYHNWLRERIASNTPFNEIVRELLMSKGGTFSTPATNFFQVELETLKLTENVAQVFMGTRIQCAQCHNHPFDRWTMDDYYSFAAFFAQVKRKKAEDPREQIIYDGSGQMQHPLTKQNSVPKFLGGEIPDTNDKSRRELVANWLTTPENPWFARNVSNIIWSHFFGIGIVEPVDDMRISNPPSNPELLDDLAKHFVEYNFDLKRLVRDICTSRTYQRSTHVNESNESDTRNFSHANIRRLRAEVLLDVVSQVTTTPNKFKGLPKGARAVQIADGNTSTYFLKTFGRATRETVCSCEVKMDPSLSQALHLLNGDTTHNRIRGGQVVVNMLKEKKSPEEIIKHLYLTCLSRPPTDTEMGGLKTYLEDAKDFQAKREVLEDVFWALLNSKEFIFNH</sequence>
<evidence type="ECO:0000313" key="4">
    <source>
        <dbReference type="EMBL" id="BDS07876.1"/>
    </source>
</evidence>
<proteinExistence type="predicted"/>
<dbReference type="InterPro" id="IPR022655">
    <property type="entry name" value="DUF1553"/>
</dbReference>
<gene>
    <name evidence="4" type="ORF">NT6N_29160</name>
</gene>
<dbReference type="PANTHER" id="PTHR35889">
    <property type="entry name" value="CYCLOINULO-OLIGOSACCHARIDE FRUCTANOTRANSFERASE-RELATED"/>
    <property type="match status" value="1"/>
</dbReference>
<dbReference type="Pfam" id="PF07635">
    <property type="entry name" value="PSCyt1"/>
    <property type="match status" value="1"/>
</dbReference>
<dbReference type="InterPro" id="IPR036909">
    <property type="entry name" value="Cyt_c-like_dom_sf"/>
</dbReference>
<evidence type="ECO:0000256" key="1">
    <source>
        <dbReference type="SAM" id="MobiDB-lite"/>
    </source>
</evidence>
<dbReference type="AlphaFoldDB" id="A0AAT9FPQ1"/>
<feature type="signal peptide" evidence="2">
    <location>
        <begin position="1"/>
        <end position="23"/>
    </location>
</feature>
<dbReference type="InterPro" id="IPR011429">
    <property type="entry name" value="Cyt_c_Planctomycete-type"/>
</dbReference>
<keyword evidence="2" id="KW-0732">Signal</keyword>
<feature type="chain" id="PRO_5043467877" evidence="2">
    <location>
        <begin position="24"/>
        <end position="943"/>
    </location>
</feature>
<feature type="region of interest" description="Disordered" evidence="1">
    <location>
        <begin position="138"/>
        <end position="157"/>
    </location>
</feature>
<dbReference type="GO" id="GO:0020037">
    <property type="term" value="F:heme binding"/>
    <property type="evidence" value="ECO:0007669"/>
    <property type="project" value="InterPro"/>
</dbReference>
<reference evidence="4" key="1">
    <citation type="submission" date="2024-07" db="EMBL/GenBank/DDBJ databases">
        <title>Complete genome sequence of Verrucomicrobiaceae bacterium NT6N.</title>
        <authorList>
            <person name="Huang C."/>
            <person name="Takami H."/>
            <person name="Hamasaki K."/>
        </authorList>
    </citation>
    <scope>NUCLEOTIDE SEQUENCE</scope>
    <source>
        <strain evidence="4">NT6N</strain>
    </source>
</reference>
<feature type="domain" description="BIG2" evidence="3">
    <location>
        <begin position="355"/>
        <end position="433"/>
    </location>
</feature>
<dbReference type="PANTHER" id="PTHR35889:SF3">
    <property type="entry name" value="F-BOX DOMAIN-CONTAINING PROTEIN"/>
    <property type="match status" value="1"/>
</dbReference>
<evidence type="ECO:0000256" key="2">
    <source>
        <dbReference type="SAM" id="SignalP"/>
    </source>
</evidence>
<feature type="compositionally biased region" description="Basic and acidic residues" evidence="1">
    <location>
        <begin position="93"/>
        <end position="107"/>
    </location>
</feature>